<sequence>MKEKIIQSNKFDEINKDFIQKIESLRETLPLVMLFVQANHSRSNSAFSDFVKKNGIDSTNEEGEEYVSFSTEDSHKYRILEKNVNIVNAAVHIIPNSLFVSLISQFDSYLGSLIREIFEVKPQILNSSEKNLSFSKLAELKTIEELKEFIIEKEIETVLRDSHSDHFIWLENKLSLALRKDLPIWQEFIEITERRNLFVHNDGIVSSQYLTICRQNNVKFEVEPKLGEKLNVDDDYFEKAYRCLFELSVKLTQVIWRKLLPSDLEFADESLNDICFDLLRQGQTELTIVLLDFATQTLKKHFNEETKNVFIVNKALAFKLNNQIKECQDIVNSKDWSASSDKFKIAKEALLDNHEEVVKLMRRIGNEGEIEKISYKTWPLFENFRKTELFTSTFKEVFDEEYVAVDTPKKMLEEIFSKIQESPTKKTTITVKGRVSKKVTATKKQTKEEK</sequence>
<dbReference type="RefSeq" id="WP_023580698.1">
    <property type="nucleotide sequence ID" value="NZ_AVGG01000033.1"/>
</dbReference>
<accession>V6SG53</accession>
<keyword evidence="2" id="KW-1185">Reference proteome</keyword>
<proteinExistence type="predicted"/>
<protein>
    <submittedName>
        <fullName evidence="1">Uncharacterized protein</fullName>
    </submittedName>
</protein>
<evidence type="ECO:0000313" key="2">
    <source>
        <dbReference type="Proteomes" id="UP000018004"/>
    </source>
</evidence>
<dbReference type="STRING" id="1341181.FLJC2902T_31690"/>
<dbReference type="PATRIC" id="fig|1341181.4.peg.3114"/>
<gene>
    <name evidence="1" type="ORF">FLJC2902T_31690</name>
</gene>
<dbReference type="Proteomes" id="UP000018004">
    <property type="component" value="Unassembled WGS sequence"/>
</dbReference>
<organism evidence="1 2">
    <name type="scientific">Flavobacterium limnosediminis JC2902</name>
    <dbReference type="NCBI Taxonomy" id="1341181"/>
    <lineage>
        <taxon>Bacteria</taxon>
        <taxon>Pseudomonadati</taxon>
        <taxon>Bacteroidota</taxon>
        <taxon>Flavobacteriia</taxon>
        <taxon>Flavobacteriales</taxon>
        <taxon>Flavobacteriaceae</taxon>
        <taxon>Flavobacterium</taxon>
    </lineage>
</organism>
<dbReference type="eggNOG" id="ENOG502Z7X3">
    <property type="taxonomic scope" value="Bacteria"/>
</dbReference>
<evidence type="ECO:0000313" key="1">
    <source>
        <dbReference type="EMBL" id="ESU25227.1"/>
    </source>
</evidence>
<dbReference type="AlphaFoldDB" id="V6SG53"/>
<dbReference type="EMBL" id="AVGG01000033">
    <property type="protein sequence ID" value="ESU25227.1"/>
    <property type="molecule type" value="Genomic_DNA"/>
</dbReference>
<name>V6SG53_9FLAO</name>
<reference evidence="1 2" key="1">
    <citation type="submission" date="2013-08" db="EMBL/GenBank/DDBJ databases">
        <title>Flavobacterium limnosediminis JC2902 genome sequencing.</title>
        <authorList>
            <person name="Lee K."/>
            <person name="Yi H."/>
            <person name="Park S."/>
            <person name="Chun J."/>
        </authorList>
    </citation>
    <scope>NUCLEOTIDE SEQUENCE [LARGE SCALE GENOMIC DNA]</scope>
    <source>
        <strain evidence="1 2">JC2902</strain>
    </source>
</reference>
<dbReference type="OrthoDB" id="7061055at2"/>
<comment type="caution">
    <text evidence="1">The sequence shown here is derived from an EMBL/GenBank/DDBJ whole genome shotgun (WGS) entry which is preliminary data.</text>
</comment>